<feature type="transmembrane region" description="Helical" evidence="1">
    <location>
        <begin position="199"/>
        <end position="220"/>
    </location>
</feature>
<organism evidence="2 3">
    <name type="scientific">Shewanella baltica (strain OS155 / ATCC BAA-1091)</name>
    <dbReference type="NCBI Taxonomy" id="325240"/>
    <lineage>
        <taxon>Bacteria</taxon>
        <taxon>Pseudomonadati</taxon>
        <taxon>Pseudomonadota</taxon>
        <taxon>Gammaproteobacteria</taxon>
        <taxon>Alteromonadales</taxon>
        <taxon>Shewanellaceae</taxon>
        <taxon>Shewanella</taxon>
    </lineage>
</organism>
<dbReference type="AlphaFoldDB" id="A3D8P4"/>
<name>A3D8P4_SHEB5</name>
<feature type="transmembrane region" description="Helical" evidence="1">
    <location>
        <begin position="157"/>
        <end position="178"/>
    </location>
</feature>
<dbReference type="Proteomes" id="UP000001557">
    <property type="component" value="Chromosome"/>
</dbReference>
<sequence>MGYYLGRFRVGFKSDYEEVLSVFHKIGPLQKVILVLSFFMSISAIASLSETIFKWKGFILDAVAAYQDYLVAPLIKYSKLIGLHYQQNEVHSAVILSTMVVLGMRLLMLGQLSAFKKISEDSGRETQPKLTYFKCMSILFPVSLWLAYGLTDSSIRLMPQVGMLLIYPVFLVGPKLIMHLFGRENSYLEKGRFSYFKTYYAYLLAIAVVIGGLGAINAGLTKIA</sequence>
<evidence type="ECO:0000256" key="1">
    <source>
        <dbReference type="SAM" id="Phobius"/>
    </source>
</evidence>
<evidence type="ECO:0000313" key="2">
    <source>
        <dbReference type="EMBL" id="ABN63107.1"/>
    </source>
</evidence>
<proteinExistence type="predicted"/>
<keyword evidence="1" id="KW-1133">Transmembrane helix</keyword>
<protein>
    <submittedName>
        <fullName evidence="2">Heme/copper-type cytochrome/quinol oxidase, subunit 1</fullName>
    </submittedName>
</protein>
<dbReference type="KEGG" id="sbl:Sbal_3632"/>
<accession>A3D8P4</accession>
<dbReference type="STRING" id="325240.Sbal_3632"/>
<feature type="transmembrane region" description="Helical" evidence="1">
    <location>
        <begin position="32"/>
        <end position="53"/>
    </location>
</feature>
<reference evidence="2 3" key="1">
    <citation type="submission" date="2007-02" db="EMBL/GenBank/DDBJ databases">
        <title>Complete sequence of chromosome of Shewanella baltica OS155.</title>
        <authorList>
            <consortium name="US DOE Joint Genome Institute"/>
            <person name="Copeland A."/>
            <person name="Lucas S."/>
            <person name="Lapidus A."/>
            <person name="Barry K."/>
            <person name="Detter J.C."/>
            <person name="Glavina del Rio T."/>
            <person name="Hammon N."/>
            <person name="Israni S."/>
            <person name="Dalin E."/>
            <person name="Tice H."/>
            <person name="Pitluck S."/>
            <person name="Sims D.R."/>
            <person name="Brettin T."/>
            <person name="Bruce D."/>
            <person name="Han C."/>
            <person name="Tapia R."/>
            <person name="Brainard J."/>
            <person name="Schmutz J."/>
            <person name="Larimer F."/>
            <person name="Land M."/>
            <person name="Hauser L."/>
            <person name="Kyrpides N."/>
            <person name="Mikhailova N."/>
            <person name="Brettar I."/>
            <person name="Klappenbach J."/>
            <person name="Konstantinidis K."/>
            <person name="Rodrigues J."/>
            <person name="Tiedje J."/>
            <person name="Richardson P."/>
        </authorList>
    </citation>
    <scope>NUCLEOTIDE SEQUENCE [LARGE SCALE GENOMIC DNA]</scope>
    <source>
        <strain evidence="3">OS155 / ATCC BAA-1091</strain>
    </source>
</reference>
<keyword evidence="3" id="KW-1185">Reference proteome</keyword>
<feature type="transmembrane region" description="Helical" evidence="1">
    <location>
        <begin position="131"/>
        <end position="151"/>
    </location>
</feature>
<keyword evidence="1" id="KW-0472">Membrane</keyword>
<gene>
    <name evidence="2" type="ordered locus">Sbal_3632</name>
</gene>
<keyword evidence="1" id="KW-0812">Transmembrane</keyword>
<dbReference type="EMBL" id="CP000563">
    <property type="protein sequence ID" value="ABN63107.1"/>
    <property type="molecule type" value="Genomic_DNA"/>
</dbReference>
<feature type="transmembrane region" description="Helical" evidence="1">
    <location>
        <begin position="90"/>
        <end position="110"/>
    </location>
</feature>
<evidence type="ECO:0000313" key="3">
    <source>
        <dbReference type="Proteomes" id="UP000001557"/>
    </source>
</evidence>
<dbReference type="HOGENOM" id="CLU_1234317_0_0_6"/>